<evidence type="ECO:0000313" key="6">
    <source>
        <dbReference type="Proteomes" id="UP000272503"/>
    </source>
</evidence>
<dbReference type="SUPFAM" id="SSF56801">
    <property type="entry name" value="Acetyl-CoA synthetase-like"/>
    <property type="match status" value="1"/>
</dbReference>
<dbReference type="InterPro" id="IPR042099">
    <property type="entry name" value="ANL_N_sf"/>
</dbReference>
<dbReference type="InterPro" id="IPR045851">
    <property type="entry name" value="AMP-bd_C_sf"/>
</dbReference>
<protein>
    <submittedName>
        <fullName evidence="5">Long-chain fatty acid--CoA ligase</fullName>
    </submittedName>
</protein>
<dbReference type="Pfam" id="PF13193">
    <property type="entry name" value="AMP-binding_C"/>
    <property type="match status" value="1"/>
</dbReference>
<feature type="domain" description="AMP-binding enzyme C-terminal" evidence="4">
    <location>
        <begin position="288"/>
        <end position="363"/>
    </location>
</feature>
<keyword evidence="6" id="KW-1185">Reference proteome</keyword>
<proteinExistence type="inferred from homology"/>
<keyword evidence="2 5" id="KW-0436">Ligase</keyword>
<dbReference type="GO" id="GO:0006631">
    <property type="term" value="P:fatty acid metabolic process"/>
    <property type="evidence" value="ECO:0007669"/>
    <property type="project" value="TreeGrafter"/>
</dbReference>
<sequence>MCARCGGALPDGGRVSPRIVLLRGSTHGVVERLAEVRAAGNIPLIGDERWPAAQWEAVAALAAESAVPDGAAWAALTSGSSGTARILVRSEASWATSFSAVSTLLGDAESVALPAPPASSLTLFSLAHALTGRGPRPALDAESARTATAFHGTPQGLQSLLDAEAIPAVRTALVGGSHLDPALRARAEANGIRLTSYYGAAEASFIAIDRGDGLRAFPGVELDVRAGVLWVRSPYIALGYLGEGGPLRRDGEWVTVGDLAELSDDVLTLRGRSDGAILTASATVIPEEVEAALRGVPGIADAVVFDVPAPRIGALVAAVIEPEAADTPLTLTELREAAERSLAPAHRPRLWFSGVIPRTPSGKPARAETKRRALVGEVDRVTR</sequence>
<dbReference type="GO" id="GO:0031956">
    <property type="term" value="F:medium-chain fatty acid-CoA ligase activity"/>
    <property type="evidence" value="ECO:0007669"/>
    <property type="project" value="TreeGrafter"/>
</dbReference>
<dbReference type="InterPro" id="IPR025110">
    <property type="entry name" value="AMP-bd_C"/>
</dbReference>
<dbReference type="Pfam" id="PF00501">
    <property type="entry name" value="AMP-binding"/>
    <property type="match status" value="1"/>
</dbReference>
<name>A0A3L7ACE8_9MICO</name>
<evidence type="ECO:0000256" key="1">
    <source>
        <dbReference type="ARBA" id="ARBA00006432"/>
    </source>
</evidence>
<accession>A0A3L7ACE8</accession>
<dbReference type="EMBL" id="RCUX01000001">
    <property type="protein sequence ID" value="RLP77897.1"/>
    <property type="molecule type" value="Genomic_DNA"/>
</dbReference>
<dbReference type="PANTHER" id="PTHR43201">
    <property type="entry name" value="ACYL-COA SYNTHETASE"/>
    <property type="match status" value="1"/>
</dbReference>
<organism evidence="5 6">
    <name type="scientific">Mycetocola tolaasinivorans</name>
    <dbReference type="NCBI Taxonomy" id="76635"/>
    <lineage>
        <taxon>Bacteria</taxon>
        <taxon>Bacillati</taxon>
        <taxon>Actinomycetota</taxon>
        <taxon>Actinomycetes</taxon>
        <taxon>Micrococcales</taxon>
        <taxon>Microbacteriaceae</taxon>
        <taxon>Mycetocola</taxon>
    </lineage>
</organism>
<dbReference type="OrthoDB" id="5240965at2"/>
<evidence type="ECO:0000256" key="2">
    <source>
        <dbReference type="ARBA" id="ARBA00022598"/>
    </source>
</evidence>
<evidence type="ECO:0000259" key="3">
    <source>
        <dbReference type="Pfam" id="PF00501"/>
    </source>
</evidence>
<reference evidence="5 6" key="1">
    <citation type="submission" date="2018-10" db="EMBL/GenBank/DDBJ databases">
        <authorList>
            <person name="Li J."/>
        </authorList>
    </citation>
    <scope>NUCLEOTIDE SEQUENCE [LARGE SCALE GENOMIC DNA]</scope>
    <source>
        <strain evidence="5 6">IF 016277</strain>
    </source>
</reference>
<dbReference type="PANTHER" id="PTHR43201:SF5">
    <property type="entry name" value="MEDIUM-CHAIN ACYL-COA LIGASE ACSF2, MITOCHONDRIAL"/>
    <property type="match status" value="1"/>
</dbReference>
<feature type="domain" description="AMP-dependent synthetase/ligase" evidence="3">
    <location>
        <begin position="60"/>
        <end position="241"/>
    </location>
</feature>
<dbReference type="Gene3D" id="3.30.300.30">
    <property type="match status" value="1"/>
</dbReference>
<comment type="similarity">
    <text evidence="1">Belongs to the ATP-dependent AMP-binding enzyme family.</text>
</comment>
<evidence type="ECO:0000313" key="5">
    <source>
        <dbReference type="EMBL" id="RLP77897.1"/>
    </source>
</evidence>
<dbReference type="Proteomes" id="UP000272503">
    <property type="component" value="Unassembled WGS sequence"/>
</dbReference>
<dbReference type="AlphaFoldDB" id="A0A3L7ACE8"/>
<evidence type="ECO:0000259" key="4">
    <source>
        <dbReference type="Pfam" id="PF13193"/>
    </source>
</evidence>
<dbReference type="InterPro" id="IPR000873">
    <property type="entry name" value="AMP-dep_synth/lig_dom"/>
</dbReference>
<comment type="caution">
    <text evidence="5">The sequence shown here is derived from an EMBL/GenBank/DDBJ whole genome shotgun (WGS) entry which is preliminary data.</text>
</comment>
<dbReference type="Gene3D" id="3.40.50.12780">
    <property type="entry name" value="N-terminal domain of ligase-like"/>
    <property type="match status" value="1"/>
</dbReference>
<gene>
    <name evidence="5" type="ORF">D9V32_00770</name>
</gene>